<dbReference type="InterPro" id="IPR032466">
    <property type="entry name" value="Metal_Hydrolase"/>
</dbReference>
<feature type="region of interest" description="Disordered" evidence="1">
    <location>
        <begin position="493"/>
        <end position="522"/>
    </location>
</feature>
<evidence type="ECO:0000256" key="2">
    <source>
        <dbReference type="SAM" id="SignalP"/>
    </source>
</evidence>
<dbReference type="InterPro" id="IPR011059">
    <property type="entry name" value="Metal-dep_hydrolase_composite"/>
</dbReference>
<evidence type="ECO:0000313" key="4">
    <source>
        <dbReference type="EMBL" id="MCX2972019.1"/>
    </source>
</evidence>
<dbReference type="PANTHER" id="PTHR22642:SF2">
    <property type="entry name" value="PROTEIN LONG AFTER FAR-RED 3"/>
    <property type="match status" value="1"/>
</dbReference>
<dbReference type="InterPro" id="IPR033932">
    <property type="entry name" value="YtcJ-like"/>
</dbReference>
<dbReference type="RefSeq" id="WP_279251087.1">
    <property type="nucleotide sequence ID" value="NZ_SHNP01000001.1"/>
</dbReference>
<keyword evidence="5" id="KW-1185">Reference proteome</keyword>
<dbReference type="EMBL" id="SHNP01000001">
    <property type="protein sequence ID" value="MCX2972019.1"/>
    <property type="molecule type" value="Genomic_DNA"/>
</dbReference>
<evidence type="ECO:0000256" key="1">
    <source>
        <dbReference type="SAM" id="MobiDB-lite"/>
    </source>
</evidence>
<keyword evidence="2" id="KW-0732">Signal</keyword>
<feature type="signal peptide" evidence="2">
    <location>
        <begin position="1"/>
        <end position="25"/>
    </location>
</feature>
<dbReference type="Gene3D" id="2.30.40.10">
    <property type="entry name" value="Urease, subunit C, domain 1"/>
    <property type="match status" value="1"/>
</dbReference>
<dbReference type="Gene3D" id="3.10.310.70">
    <property type="match status" value="1"/>
</dbReference>
<dbReference type="InterPro" id="IPR013108">
    <property type="entry name" value="Amidohydro_3"/>
</dbReference>
<dbReference type="SUPFAM" id="SSF51338">
    <property type="entry name" value="Composite domain of metallo-dependent hydrolases"/>
    <property type="match status" value="1"/>
</dbReference>
<protein>
    <submittedName>
        <fullName evidence="4">Amidohydrolase</fullName>
    </submittedName>
</protein>
<proteinExistence type="predicted"/>
<organism evidence="4 5">
    <name type="scientific">Candidatus Seongchinamella marina</name>
    <dbReference type="NCBI Taxonomy" id="2518990"/>
    <lineage>
        <taxon>Bacteria</taxon>
        <taxon>Pseudomonadati</taxon>
        <taxon>Pseudomonadota</taxon>
        <taxon>Gammaproteobacteria</taxon>
        <taxon>Cellvibrionales</taxon>
        <taxon>Halieaceae</taxon>
        <taxon>Seongchinamella</taxon>
    </lineage>
</organism>
<comment type="caution">
    <text evidence="4">The sequence shown here is derived from an EMBL/GenBank/DDBJ whole genome shotgun (WGS) entry which is preliminary data.</text>
</comment>
<dbReference type="PANTHER" id="PTHR22642">
    <property type="entry name" value="IMIDAZOLONEPROPIONASE"/>
    <property type="match status" value="1"/>
</dbReference>
<dbReference type="Gene3D" id="3.20.20.140">
    <property type="entry name" value="Metal-dependent hydrolases"/>
    <property type="match status" value="1"/>
</dbReference>
<evidence type="ECO:0000259" key="3">
    <source>
        <dbReference type="Pfam" id="PF07969"/>
    </source>
</evidence>
<evidence type="ECO:0000313" key="5">
    <source>
        <dbReference type="Proteomes" id="UP001143307"/>
    </source>
</evidence>
<dbReference type="Proteomes" id="UP001143307">
    <property type="component" value="Unassembled WGS sequence"/>
</dbReference>
<dbReference type="CDD" id="cd01300">
    <property type="entry name" value="YtcJ_like"/>
    <property type="match status" value="1"/>
</dbReference>
<feature type="domain" description="Amidohydrolase 3" evidence="3">
    <location>
        <begin position="94"/>
        <end position="586"/>
    </location>
</feature>
<sequence>MFTVNSIYLKSVVVSVALLLCACQAEPLFNSQAVEAVDRPAAENLASHVFVGAEIFTSSEKTPLASVMAISDDRIVYIGDPEGLEPFVSDSTITVDLQGKLILPGLIDAHTHPGYLAVYDRMIDLPEAKNREDQIEDIKILLAENADAEVIYAIGWDNRFFGTEGPSAAELDELESERPVLIFDITMHSLWVNSRALEVSGLGDDPVDPLPGVAYYKRDENGELTGYITEMAATLFASLFFEMGESEEATLLGYINYLSSRGVTSLLDAGNFGFDEEVYSSVKKLDERGALPMRYHGAYTLFLPNQAETALDELQRLAAAYNSENLKIDTLKVFFDGVVETRTAHMLQNYDDTPGNRGGSLFGVGTLTKLVVDLDQAGFNLHVHALGDQSSRTVLDAVEAARQQLGRPLGIRVAITHLQVIDPADFSRYAELDVIGQFTPAWHYYDQSFYAEALGERAKHPYPVAELMKEGATVNFSSDVYFPSEWADDSASPFTGIQVGHTRRGRESGPDDPASGPKSEQLSREAMVTGYTMGGAIQLGTEGALGSLEAGKKADFIVLGDDLFAMDPAGISEIIPEVVVLNGKRVQGQW</sequence>
<accession>A0ABT3SQ92</accession>
<reference evidence="4" key="1">
    <citation type="submission" date="2019-02" db="EMBL/GenBank/DDBJ databases">
        <authorList>
            <person name="Li S.-H."/>
        </authorList>
    </citation>
    <scope>NUCLEOTIDE SEQUENCE</scope>
    <source>
        <strain evidence="4">IMCC8485</strain>
    </source>
</reference>
<dbReference type="SUPFAM" id="SSF51556">
    <property type="entry name" value="Metallo-dependent hydrolases"/>
    <property type="match status" value="1"/>
</dbReference>
<feature type="chain" id="PRO_5046742727" evidence="2">
    <location>
        <begin position="26"/>
        <end position="590"/>
    </location>
</feature>
<gene>
    <name evidence="4" type="ORF">EYC87_00280</name>
</gene>
<name>A0ABT3SQ92_9GAMM</name>
<dbReference type="Pfam" id="PF07969">
    <property type="entry name" value="Amidohydro_3"/>
    <property type="match status" value="1"/>
</dbReference>